<name>A0A3L7J900_9HYPH</name>
<dbReference type="Proteomes" id="UP000281094">
    <property type="component" value="Unassembled WGS sequence"/>
</dbReference>
<evidence type="ECO:0000313" key="3">
    <source>
        <dbReference type="EMBL" id="RLQ87153.1"/>
    </source>
</evidence>
<comment type="caution">
    <text evidence="3">The sequence shown here is derived from an EMBL/GenBank/DDBJ whole genome shotgun (WGS) entry which is preliminary data.</text>
</comment>
<dbReference type="Gene3D" id="1.20.120.520">
    <property type="entry name" value="nmb1532 protein domain like"/>
    <property type="match status" value="1"/>
</dbReference>
<dbReference type="Pfam" id="PF01814">
    <property type="entry name" value="Hemerythrin"/>
    <property type="match status" value="1"/>
</dbReference>
<proteinExistence type="predicted"/>
<keyword evidence="1" id="KW-0175">Coiled coil</keyword>
<accession>A0A3L7J900</accession>
<organism evidence="3 4">
    <name type="scientific">Notoacmeibacter ruber</name>
    <dbReference type="NCBI Taxonomy" id="2670375"/>
    <lineage>
        <taxon>Bacteria</taxon>
        <taxon>Pseudomonadati</taxon>
        <taxon>Pseudomonadota</taxon>
        <taxon>Alphaproteobacteria</taxon>
        <taxon>Hyphomicrobiales</taxon>
        <taxon>Notoacmeibacteraceae</taxon>
        <taxon>Notoacmeibacter</taxon>
    </lineage>
</organism>
<gene>
    <name evidence="3" type="ORF">D8780_01900</name>
</gene>
<dbReference type="AlphaFoldDB" id="A0A3L7J900"/>
<evidence type="ECO:0000256" key="1">
    <source>
        <dbReference type="SAM" id="Coils"/>
    </source>
</evidence>
<feature type="coiled-coil region" evidence="1">
    <location>
        <begin position="23"/>
        <end position="50"/>
    </location>
</feature>
<reference evidence="3 4" key="1">
    <citation type="submission" date="2018-10" db="EMBL/GenBank/DDBJ databases">
        <title>Notoacmeibacter sp. M2BS9Y-3-1, whole genome shotgun sequence.</title>
        <authorList>
            <person name="Tuo L."/>
        </authorList>
    </citation>
    <scope>NUCLEOTIDE SEQUENCE [LARGE SCALE GENOMIC DNA]</scope>
    <source>
        <strain evidence="3 4">M2BS9Y-3-1</strain>
    </source>
</reference>
<dbReference type="InterPro" id="IPR012312">
    <property type="entry name" value="Hemerythrin-like"/>
</dbReference>
<protein>
    <submittedName>
        <fullName evidence="3">Hemerythrin domain-containing protein</fullName>
    </submittedName>
</protein>
<evidence type="ECO:0000259" key="2">
    <source>
        <dbReference type="Pfam" id="PF01814"/>
    </source>
</evidence>
<evidence type="ECO:0000313" key="4">
    <source>
        <dbReference type="Proteomes" id="UP000281094"/>
    </source>
</evidence>
<feature type="domain" description="Hemerythrin-like" evidence="2">
    <location>
        <begin position="28"/>
        <end position="155"/>
    </location>
</feature>
<sequence length="162" mass="18292">MSFAVVAPSVLSTPDTSNLNVVADSMMQQIRMLELLCDNLEAVADELAGEPDRQVCLHIARALPAAIAEAHRFEERHVFPLWRQISQESDATLSRLWLEHVADESYADELAEALRDHIAGRGRLDAEALGYMLRGFFEGMRRHLAFDREHVVPMLRRATRAV</sequence>
<keyword evidence="4" id="KW-1185">Reference proteome</keyword>
<dbReference type="EMBL" id="RCWN01000001">
    <property type="protein sequence ID" value="RLQ87153.1"/>
    <property type="molecule type" value="Genomic_DNA"/>
</dbReference>